<evidence type="ECO:0000313" key="1">
    <source>
        <dbReference type="EMBL" id="KAF7632889.1"/>
    </source>
</evidence>
<organism evidence="1 2">
    <name type="scientific">Meloidogyne graminicola</name>
    <dbReference type="NCBI Taxonomy" id="189291"/>
    <lineage>
        <taxon>Eukaryota</taxon>
        <taxon>Metazoa</taxon>
        <taxon>Ecdysozoa</taxon>
        <taxon>Nematoda</taxon>
        <taxon>Chromadorea</taxon>
        <taxon>Rhabditida</taxon>
        <taxon>Tylenchina</taxon>
        <taxon>Tylenchomorpha</taxon>
        <taxon>Tylenchoidea</taxon>
        <taxon>Meloidogynidae</taxon>
        <taxon>Meloidogyninae</taxon>
        <taxon>Meloidogyne</taxon>
    </lineage>
</organism>
<reference evidence="1" key="1">
    <citation type="journal article" date="2020" name="Ecol. Evol.">
        <title>Genome structure and content of the rice root-knot nematode (Meloidogyne graminicola).</title>
        <authorList>
            <person name="Phan N.T."/>
            <person name="Danchin E.G.J."/>
            <person name="Klopp C."/>
            <person name="Perfus-Barbeoch L."/>
            <person name="Kozlowski D.K."/>
            <person name="Koutsovoulos G.D."/>
            <person name="Lopez-Roques C."/>
            <person name="Bouchez O."/>
            <person name="Zahm M."/>
            <person name="Besnard G."/>
            <person name="Bellafiore S."/>
        </authorList>
    </citation>
    <scope>NUCLEOTIDE SEQUENCE</scope>
    <source>
        <strain evidence="1">VN-18</strain>
    </source>
</reference>
<comment type="caution">
    <text evidence="1">The sequence shown here is derived from an EMBL/GenBank/DDBJ whole genome shotgun (WGS) entry which is preliminary data.</text>
</comment>
<dbReference type="InterPro" id="IPR011990">
    <property type="entry name" value="TPR-like_helical_dom_sf"/>
</dbReference>
<keyword evidence="2" id="KW-1185">Reference proteome</keyword>
<dbReference type="PANTHER" id="PTHR22767:SF3">
    <property type="entry name" value="N-ALPHA-ACETYLTRANSFERASE 25, NATB AUXILIARY SUBUNIT"/>
    <property type="match status" value="1"/>
</dbReference>
<dbReference type="EMBL" id="JABEBT010000091">
    <property type="protein sequence ID" value="KAF7632889.1"/>
    <property type="molecule type" value="Genomic_DNA"/>
</dbReference>
<proteinExistence type="predicted"/>
<dbReference type="GO" id="GO:0031416">
    <property type="term" value="C:NatB complex"/>
    <property type="evidence" value="ECO:0007669"/>
    <property type="project" value="TreeGrafter"/>
</dbReference>
<dbReference type="SUPFAM" id="SSF48452">
    <property type="entry name" value="TPR-like"/>
    <property type="match status" value="1"/>
</dbReference>
<dbReference type="Proteomes" id="UP000605970">
    <property type="component" value="Unassembled WGS sequence"/>
</dbReference>
<evidence type="ECO:0008006" key="3">
    <source>
        <dbReference type="Google" id="ProtNLM"/>
    </source>
</evidence>
<evidence type="ECO:0000313" key="2">
    <source>
        <dbReference type="Proteomes" id="UP000605970"/>
    </source>
</evidence>
<dbReference type="PANTHER" id="PTHR22767">
    <property type="entry name" value="N-TERMINAL ACETYLTRANSFERASE-RELATED"/>
    <property type="match status" value="1"/>
</dbReference>
<dbReference type="OrthoDB" id="1874341at2759"/>
<protein>
    <recommendedName>
        <fullName evidence="3">N-terminal acetyltransferase B complex subunit NAA25 homolog</fullName>
    </recommendedName>
</protein>
<dbReference type="Gene3D" id="1.25.40.1040">
    <property type="match status" value="1"/>
</dbReference>
<dbReference type="AlphaFoldDB" id="A0A8S9ZHZ3"/>
<sequence length="365" mass="42270">MQNTKNSVEQVLSRRLRPIYDAIDAGQYKKAILEADKVLKKHPQISGARALKALALIRTERAHEALNILKTLENDIVDEEFNENTIQAVCHCYKELSSPDRIVILYSLLTKKYPKNEKLGRELFFAHVRTRDFRQQQQVAAQLYKDTNLPQYCCWAIMSILMQGYENKKLAGLMLFPLAEKMLEKLPINDLCRLQGGMLFMIIISLIKGIELRLIVLESRSRLSEAIEFVEVVQKQKLFSDVDKLRLKYKLNSLYRASGRNDVLTNQLTKSIEEDMNEWTNWVDLIDLIITDCLSEVQEKRVSLLNKQMEMWSGLINGCYSRVRHASELRGPLMGSLLFMDKMTKHELLTPDQLFETPLGYILLN</sequence>
<name>A0A8S9ZHZ3_9BILA</name>
<accession>A0A8S9ZHZ3</accession>
<gene>
    <name evidence="1" type="ORF">Mgra_00007748</name>
</gene>